<feature type="chain" id="PRO_5003142970" description="TonB C-terminal domain-containing protein" evidence="1">
    <location>
        <begin position="23"/>
        <end position="300"/>
    </location>
</feature>
<feature type="domain" description="TonB C-terminal" evidence="2">
    <location>
        <begin position="28"/>
        <end position="125"/>
    </location>
</feature>
<keyword evidence="1" id="KW-0732">Signal</keyword>
<evidence type="ECO:0000259" key="2">
    <source>
        <dbReference type="PROSITE" id="PS52015"/>
    </source>
</evidence>
<name>E0XQK9_9GAMM</name>
<evidence type="ECO:0000313" key="3">
    <source>
        <dbReference type="EMBL" id="ADI16700.1"/>
    </source>
</evidence>
<feature type="signal peptide" evidence="1">
    <location>
        <begin position="1"/>
        <end position="22"/>
    </location>
</feature>
<dbReference type="Pfam" id="PF03544">
    <property type="entry name" value="TonB_C"/>
    <property type="match status" value="1"/>
</dbReference>
<dbReference type="GO" id="GO:0055085">
    <property type="term" value="P:transmembrane transport"/>
    <property type="evidence" value="ECO:0007669"/>
    <property type="project" value="InterPro"/>
</dbReference>
<reference evidence="3" key="1">
    <citation type="journal article" date="2011" name="Environ. Microbiol.">
        <title>Time-series analyses of Monterey Bay coastal microbial picoplankton using a 'genome proxy' microarray.</title>
        <authorList>
            <person name="Rich V.I."/>
            <person name="Pham V.D."/>
            <person name="Eppley J."/>
            <person name="Shi Y."/>
            <person name="DeLong E.F."/>
        </authorList>
    </citation>
    <scope>NUCLEOTIDE SEQUENCE</scope>
</reference>
<organism evidence="3">
    <name type="scientific">uncultured gamma proteobacterium HF0010_05D02</name>
    <dbReference type="NCBI Taxonomy" id="710978"/>
    <lineage>
        <taxon>Bacteria</taxon>
        <taxon>Pseudomonadati</taxon>
        <taxon>Pseudomonadota</taxon>
        <taxon>Gammaproteobacteria</taxon>
        <taxon>environmental samples</taxon>
    </lineage>
</organism>
<accession>E0XQK9</accession>
<protein>
    <recommendedName>
        <fullName evidence="2">TonB C-terminal domain-containing protein</fullName>
    </recommendedName>
</protein>
<evidence type="ECO:0000256" key="1">
    <source>
        <dbReference type="SAM" id="SignalP"/>
    </source>
</evidence>
<dbReference type="AlphaFoldDB" id="E0XQK9"/>
<dbReference type="SUPFAM" id="SSF74653">
    <property type="entry name" value="TolA/TonB C-terminal domain"/>
    <property type="match status" value="1"/>
</dbReference>
<dbReference type="PROSITE" id="PS52015">
    <property type="entry name" value="TONB_CTD"/>
    <property type="match status" value="1"/>
</dbReference>
<dbReference type="EMBL" id="GU474844">
    <property type="protein sequence ID" value="ADI16700.1"/>
    <property type="molecule type" value="Genomic_DNA"/>
</dbReference>
<dbReference type="Gene3D" id="3.30.1150.10">
    <property type="match status" value="1"/>
</dbReference>
<dbReference type="InterPro" id="IPR037682">
    <property type="entry name" value="TonB_C"/>
</dbReference>
<sequence>MKRSFTGLVALLATCTSMYVMAEETDTPVNQEYAPLEKKAPIYPYVTQFNGIEGYCIVEYTVTEQGTVRDVFPDYCTPIGLFEGVSVESAKKFIYQPRIVDGIPKSVSGVQNKFTFDLTGGGKRTDVGDDPIKFSFLKPNEQRSIDKRLKKGDWEGLKKYALGRKSINYRMLFFAGYAELMMGNSDAAYEFIEQFIFHKEEEVPFEYVTFSALQTLVAHYYQSQQYEKLIALDEHVDIWWFRLIEPREVNRMALMIADAYGISGKVKASNKRFKQIVDRSSPAAGTADPFVGMARTALGL</sequence>
<proteinExistence type="predicted"/>